<evidence type="ECO:0000256" key="3">
    <source>
        <dbReference type="ARBA" id="ARBA00023069"/>
    </source>
</evidence>
<dbReference type="InterPro" id="IPR006802">
    <property type="entry name" value="Radial_spoke"/>
</dbReference>
<dbReference type="Proteomes" id="UP001445335">
    <property type="component" value="Unassembled WGS sequence"/>
</dbReference>
<dbReference type="GO" id="GO:0035082">
    <property type="term" value="P:axoneme assembly"/>
    <property type="evidence" value="ECO:0007669"/>
    <property type="project" value="TreeGrafter"/>
</dbReference>
<dbReference type="GO" id="GO:0001534">
    <property type="term" value="C:radial spoke"/>
    <property type="evidence" value="ECO:0007669"/>
    <property type="project" value="InterPro"/>
</dbReference>
<sequence>MPNYTQEQAVAFLQKVESQDGSSVYDHLARVVLRILEEQPSDAVDLLETTPELPIDPDTGLPVGSEAPNTCQCADVTGEAALLAAVGAGLGAREAATAALAVHALGADAALGAASARFWGKLLGVHADYYVFEAALRPPDDAAGEEAAGGAAFFVCNRLGGPLARLPPAEPRHIAGAQRVKRFLTGRLDAPVVGVRSVLWPGAVAVAAPGAAKHACSYMGWGVKAAPFLPPPPPPVPDEYSAELVESAELPLFKPPEPAAPEDAAEEEA</sequence>
<name>A0AAW1RWG2_9CHLO</name>
<keyword evidence="3" id="KW-0969">Cilium</keyword>
<keyword evidence="4" id="KW-0206">Cytoskeleton</keyword>
<reference evidence="6 7" key="1">
    <citation type="journal article" date="2024" name="Nat. Commun.">
        <title>Phylogenomics reveals the evolutionary origins of lichenization in chlorophyte algae.</title>
        <authorList>
            <person name="Puginier C."/>
            <person name="Libourel C."/>
            <person name="Otte J."/>
            <person name="Skaloud P."/>
            <person name="Haon M."/>
            <person name="Grisel S."/>
            <person name="Petersen M."/>
            <person name="Berrin J.G."/>
            <person name="Delaux P.M."/>
            <person name="Dal Grande F."/>
            <person name="Keller J."/>
        </authorList>
    </citation>
    <scope>NUCLEOTIDE SEQUENCE [LARGE SCALE GENOMIC DNA]</scope>
    <source>
        <strain evidence="6 7">SAG 245.80</strain>
    </source>
</reference>
<evidence type="ECO:0000256" key="2">
    <source>
        <dbReference type="ARBA" id="ARBA00022490"/>
    </source>
</evidence>
<dbReference type="PANTHER" id="PTHR13159">
    <property type="entry name" value="RADIAL SPOKEHEAD-RELATED"/>
    <property type="match status" value="1"/>
</dbReference>
<dbReference type="GO" id="GO:0060294">
    <property type="term" value="P:cilium movement involved in cell motility"/>
    <property type="evidence" value="ECO:0007669"/>
    <property type="project" value="InterPro"/>
</dbReference>
<evidence type="ECO:0000256" key="5">
    <source>
        <dbReference type="ARBA" id="ARBA00023273"/>
    </source>
</evidence>
<dbReference type="AlphaFoldDB" id="A0AAW1RWG2"/>
<comment type="caution">
    <text evidence="6">The sequence shown here is derived from an EMBL/GenBank/DDBJ whole genome shotgun (WGS) entry which is preliminary data.</text>
</comment>
<dbReference type="PANTHER" id="PTHR13159:SF0">
    <property type="entry name" value="RADIAL SPOKE HEAD 6 HOMOLOG A"/>
    <property type="match status" value="1"/>
</dbReference>
<keyword evidence="5" id="KW-0966">Cell projection</keyword>
<dbReference type="Pfam" id="PF04712">
    <property type="entry name" value="Radial_spoke"/>
    <property type="match status" value="3"/>
</dbReference>
<keyword evidence="2" id="KW-0963">Cytoplasm</keyword>
<comment type="subcellular location">
    <subcellularLocation>
        <location evidence="1">Cytoplasm</location>
        <location evidence="1">Cytoskeleton</location>
        <location evidence="1">Cilium axoneme</location>
    </subcellularLocation>
</comment>
<evidence type="ECO:0000256" key="1">
    <source>
        <dbReference type="ARBA" id="ARBA00004430"/>
    </source>
</evidence>
<evidence type="ECO:0000313" key="6">
    <source>
        <dbReference type="EMBL" id="KAK9838274.1"/>
    </source>
</evidence>
<evidence type="ECO:0000256" key="4">
    <source>
        <dbReference type="ARBA" id="ARBA00023212"/>
    </source>
</evidence>
<dbReference type="EMBL" id="JALJOU010000019">
    <property type="protein sequence ID" value="KAK9838274.1"/>
    <property type="molecule type" value="Genomic_DNA"/>
</dbReference>
<keyword evidence="7" id="KW-1185">Reference proteome</keyword>
<organism evidence="6 7">
    <name type="scientific">Elliptochloris bilobata</name>
    <dbReference type="NCBI Taxonomy" id="381761"/>
    <lineage>
        <taxon>Eukaryota</taxon>
        <taxon>Viridiplantae</taxon>
        <taxon>Chlorophyta</taxon>
        <taxon>core chlorophytes</taxon>
        <taxon>Trebouxiophyceae</taxon>
        <taxon>Trebouxiophyceae incertae sedis</taxon>
        <taxon>Elliptochloris clade</taxon>
        <taxon>Elliptochloris</taxon>
    </lineage>
</organism>
<evidence type="ECO:0000313" key="7">
    <source>
        <dbReference type="Proteomes" id="UP001445335"/>
    </source>
</evidence>
<dbReference type="CDD" id="cd22963">
    <property type="entry name" value="DD_CrRSP4-like"/>
    <property type="match status" value="1"/>
</dbReference>
<protein>
    <submittedName>
        <fullName evidence="6">Uncharacterized protein</fullName>
    </submittedName>
</protein>
<gene>
    <name evidence="6" type="ORF">WJX81_001678</name>
</gene>
<proteinExistence type="predicted"/>
<accession>A0AAW1RWG2</accession>